<dbReference type="Proteomes" id="UP000552587">
    <property type="component" value="Unassembled WGS sequence"/>
</dbReference>
<dbReference type="AlphaFoldDB" id="A0A7W3YD90"/>
<evidence type="ECO:0000313" key="3">
    <source>
        <dbReference type="Proteomes" id="UP000552587"/>
    </source>
</evidence>
<feature type="signal peptide" evidence="1">
    <location>
        <begin position="1"/>
        <end position="22"/>
    </location>
</feature>
<name>A0A7W3YD90_9GAMM</name>
<evidence type="ECO:0000313" key="2">
    <source>
        <dbReference type="EMBL" id="MBB1087108.1"/>
    </source>
</evidence>
<gene>
    <name evidence="2" type="ORF">H4F99_01245</name>
</gene>
<protein>
    <submittedName>
        <fullName evidence="2">Uncharacterized protein</fullName>
    </submittedName>
</protein>
<proteinExistence type="predicted"/>
<reference evidence="2 3" key="1">
    <citation type="submission" date="2020-07" db="EMBL/GenBank/DDBJ databases">
        <authorList>
            <person name="Xu S."/>
            <person name="Li A."/>
        </authorList>
    </citation>
    <scope>NUCLEOTIDE SEQUENCE [LARGE SCALE GENOMIC DNA]</scope>
    <source>
        <strain evidence="2 3">SG-8</strain>
    </source>
</reference>
<organism evidence="2 3">
    <name type="scientific">Marilutibacter penaei</name>
    <dbReference type="NCBI Taxonomy" id="2759900"/>
    <lineage>
        <taxon>Bacteria</taxon>
        <taxon>Pseudomonadati</taxon>
        <taxon>Pseudomonadota</taxon>
        <taxon>Gammaproteobacteria</taxon>
        <taxon>Lysobacterales</taxon>
        <taxon>Lysobacteraceae</taxon>
        <taxon>Marilutibacter</taxon>
    </lineage>
</organism>
<keyword evidence="3" id="KW-1185">Reference proteome</keyword>
<feature type="chain" id="PRO_5031298727" evidence="1">
    <location>
        <begin position="23"/>
        <end position="152"/>
    </location>
</feature>
<dbReference type="RefSeq" id="WP_182667891.1">
    <property type="nucleotide sequence ID" value="NZ_JACHTE010000001.1"/>
</dbReference>
<sequence>MTKSPFLVPVACLSLAVSVAPAQEMAIRSGEVTAIVPIEAEGQPAPRSSSNSATSSALGRALGRVAGRTAARVAGDYSYDAYDVASSATRDATDNAAQAAATPAPGTAYMVMIRFEDGSESAIQTDDASGLAVGGRVKVLGSGSSARLVPGG</sequence>
<accession>A0A7W3YD90</accession>
<keyword evidence="1" id="KW-0732">Signal</keyword>
<evidence type="ECO:0000256" key="1">
    <source>
        <dbReference type="SAM" id="SignalP"/>
    </source>
</evidence>
<dbReference type="EMBL" id="JACHTE010000001">
    <property type="protein sequence ID" value="MBB1087108.1"/>
    <property type="molecule type" value="Genomic_DNA"/>
</dbReference>
<comment type="caution">
    <text evidence="2">The sequence shown here is derived from an EMBL/GenBank/DDBJ whole genome shotgun (WGS) entry which is preliminary data.</text>
</comment>